<name>A0A5E8CIA7_9ZZZZ</name>
<gene>
    <name evidence="1" type="ORF">CPAV1605_823</name>
</gene>
<proteinExistence type="predicted"/>
<accession>A0A5E8CIA7</accession>
<reference evidence="1" key="1">
    <citation type="submission" date="2019-09" db="EMBL/GenBank/DDBJ databases">
        <authorList>
            <person name="Needham M D."/>
        </authorList>
    </citation>
    <scope>NUCLEOTIDE SEQUENCE</scope>
</reference>
<sequence>MNRNVFIKKKIEEKYNPDVVNNYEELLSERRKSSFINKNTPYKIIIQDKIPQNVNNQNDLIINNEDNDNTKEKLTELLKNRESLDTHNKSLYSTQKFNDNRSNFLNRHNNVNLLSQKSDDFDKLKKDRKSYYQKERKTLDNEKTRYNNILSSLKEKGLIKS</sequence>
<organism evidence="1">
    <name type="scientific">seawater metagenome</name>
    <dbReference type="NCBI Taxonomy" id="1561972"/>
    <lineage>
        <taxon>unclassified sequences</taxon>
        <taxon>metagenomes</taxon>
        <taxon>ecological metagenomes</taxon>
    </lineage>
</organism>
<dbReference type="EMBL" id="CABVLZ010000003">
    <property type="protein sequence ID" value="VVU95098.1"/>
    <property type="molecule type" value="Genomic_DNA"/>
</dbReference>
<dbReference type="AlphaFoldDB" id="A0A5E8CIA7"/>
<protein>
    <submittedName>
        <fullName evidence="1">Uncharacterized protein</fullName>
    </submittedName>
</protein>
<evidence type="ECO:0000313" key="1">
    <source>
        <dbReference type="EMBL" id="VVU95098.1"/>
    </source>
</evidence>